<dbReference type="Proteomes" id="UP000199202">
    <property type="component" value="Unassembled WGS sequence"/>
</dbReference>
<protein>
    <submittedName>
        <fullName evidence="2">Cupin domain-containing protein</fullName>
    </submittedName>
</protein>
<evidence type="ECO:0000313" key="3">
    <source>
        <dbReference type="Proteomes" id="UP000199202"/>
    </source>
</evidence>
<dbReference type="InterPro" id="IPR053146">
    <property type="entry name" value="QDO-like"/>
</dbReference>
<dbReference type="RefSeq" id="WP_090942194.1">
    <property type="nucleotide sequence ID" value="NZ_FNDJ01000020.1"/>
</dbReference>
<dbReference type="InterPro" id="IPR013096">
    <property type="entry name" value="Cupin_2"/>
</dbReference>
<dbReference type="PANTHER" id="PTHR36440:SF1">
    <property type="entry name" value="PUTATIVE (AFU_ORTHOLOGUE AFUA_8G07350)-RELATED"/>
    <property type="match status" value="1"/>
</dbReference>
<dbReference type="EMBL" id="FNDJ01000020">
    <property type="protein sequence ID" value="SDK91006.1"/>
    <property type="molecule type" value="Genomic_DNA"/>
</dbReference>
<accession>A0A1G9FRF6</accession>
<gene>
    <name evidence="2" type="ORF">SAMN05421869_12051</name>
</gene>
<dbReference type="STRING" id="633440.SAMN05421869_12051"/>
<name>A0A1G9FRF6_9ACTN</name>
<keyword evidence="3" id="KW-1185">Reference proteome</keyword>
<dbReference type="AlphaFoldDB" id="A0A1G9FRF6"/>
<sequence length="137" mass="15458">MSLIRADPLLGRTVGRADGAFLVAEWTDPGTSTGFIAVPHRHLRDDEIWYVLEGVLRIRRGEEEVEAAAGTAVLGPAGVPHTFWNPASRPARYLVIMSPGTLRLIEEYHAAPDRSDERLRELFRRYDCEYLPDLWAT</sequence>
<dbReference type="OrthoDB" id="4227163at2"/>
<dbReference type="InterPro" id="IPR014710">
    <property type="entry name" value="RmlC-like_jellyroll"/>
</dbReference>
<proteinExistence type="predicted"/>
<dbReference type="Gene3D" id="2.60.120.10">
    <property type="entry name" value="Jelly Rolls"/>
    <property type="match status" value="1"/>
</dbReference>
<organism evidence="2 3">
    <name type="scientific">Nonomuraea jiangxiensis</name>
    <dbReference type="NCBI Taxonomy" id="633440"/>
    <lineage>
        <taxon>Bacteria</taxon>
        <taxon>Bacillati</taxon>
        <taxon>Actinomycetota</taxon>
        <taxon>Actinomycetes</taxon>
        <taxon>Streptosporangiales</taxon>
        <taxon>Streptosporangiaceae</taxon>
        <taxon>Nonomuraea</taxon>
    </lineage>
</organism>
<feature type="domain" description="Cupin type-2" evidence="1">
    <location>
        <begin position="34"/>
        <end position="96"/>
    </location>
</feature>
<dbReference type="PANTHER" id="PTHR36440">
    <property type="entry name" value="PUTATIVE (AFU_ORTHOLOGUE AFUA_8G07350)-RELATED"/>
    <property type="match status" value="1"/>
</dbReference>
<evidence type="ECO:0000313" key="2">
    <source>
        <dbReference type="EMBL" id="SDK91006.1"/>
    </source>
</evidence>
<evidence type="ECO:0000259" key="1">
    <source>
        <dbReference type="Pfam" id="PF07883"/>
    </source>
</evidence>
<dbReference type="Pfam" id="PF07883">
    <property type="entry name" value="Cupin_2"/>
    <property type="match status" value="1"/>
</dbReference>
<dbReference type="SUPFAM" id="SSF51182">
    <property type="entry name" value="RmlC-like cupins"/>
    <property type="match status" value="1"/>
</dbReference>
<dbReference type="InterPro" id="IPR011051">
    <property type="entry name" value="RmlC_Cupin_sf"/>
</dbReference>
<reference evidence="2 3" key="1">
    <citation type="submission" date="2016-10" db="EMBL/GenBank/DDBJ databases">
        <authorList>
            <person name="de Groot N.N."/>
        </authorList>
    </citation>
    <scope>NUCLEOTIDE SEQUENCE [LARGE SCALE GENOMIC DNA]</scope>
    <source>
        <strain evidence="2 3">CGMCC 4.6533</strain>
    </source>
</reference>